<evidence type="ECO:0000313" key="7">
    <source>
        <dbReference type="EMBL" id="AWD32270.1"/>
    </source>
</evidence>
<keyword evidence="4 5" id="KW-0436">Ligase</keyword>
<evidence type="ECO:0000256" key="1">
    <source>
        <dbReference type="ARBA" id="ARBA00022741"/>
    </source>
</evidence>
<sequence length="391" mass="44416">MSNLDKKIKPGDWLGILGGGQLGRMFCQAAQSIGYKVAVFDPAENGPAIDIANLHIHANYDDLISLKKFADLCKSITIEFENIPSNSLKYLSKYSFVSPGENAVSISQDRILEKNFLNLHNFKTVPYVIINSKEDVIRIDDKLFPGILKTSKFGYDGKGQVKIKNKLELINIYEKFINIPCIFEKEINLDYEISVILARDIDSNIQIFPIPINIHDNGILFASIVDEKNLNERIKKSAKDIAIAISNELNYYGVLCVEFFVSKNGDIIVNEIAPRPHNSGHYSIDSCISSQFEQQVRIMSGMPLGYNRLLYPTIMLNILGDIWYSGESNKLIEPDWFSIMSEPGVKLHLYDKKEIKKNRKMGHINISYSDFDYVYKKSKDIASILKLKKLL</sequence>
<dbReference type="NCBIfam" id="TIGR01161">
    <property type="entry name" value="purK"/>
    <property type="match status" value="1"/>
</dbReference>
<evidence type="ECO:0000256" key="2">
    <source>
        <dbReference type="ARBA" id="ARBA00022755"/>
    </source>
</evidence>
<dbReference type="OrthoDB" id="9804625at2"/>
<evidence type="ECO:0000256" key="5">
    <source>
        <dbReference type="RuleBase" id="RU361200"/>
    </source>
</evidence>
<dbReference type="InterPro" id="IPR040686">
    <property type="entry name" value="PurK_C"/>
</dbReference>
<dbReference type="EMBL" id="CP025628">
    <property type="protein sequence ID" value="AWD32270.1"/>
    <property type="molecule type" value="Genomic_DNA"/>
</dbReference>
<protein>
    <recommendedName>
        <fullName evidence="4 5">N5-carboxyaminoimidazole ribonucleotide synthase</fullName>
        <shortName evidence="4 5">N5-CAIR synthase</shortName>
        <ecNumber evidence="4 5">6.3.4.18</ecNumber>
    </recommendedName>
    <alternativeName>
        <fullName evidence="4 5">5-(carboxyamino)imidazole ribonucleotide synthetase</fullName>
    </alternativeName>
</protein>
<proteinExistence type="inferred from homology"/>
<dbReference type="RefSeq" id="WP_108673692.1">
    <property type="nucleotide sequence ID" value="NZ_CP025628.1"/>
</dbReference>
<comment type="catalytic activity">
    <reaction evidence="4 5">
        <text>5-amino-1-(5-phospho-beta-D-ribosyl)imidazole + hydrogencarbonate + ATP = 5-carboxyamino-1-(5-phospho-D-ribosyl)imidazole + ADP + phosphate + 2 H(+)</text>
        <dbReference type="Rhea" id="RHEA:19317"/>
        <dbReference type="ChEBI" id="CHEBI:15378"/>
        <dbReference type="ChEBI" id="CHEBI:17544"/>
        <dbReference type="ChEBI" id="CHEBI:30616"/>
        <dbReference type="ChEBI" id="CHEBI:43474"/>
        <dbReference type="ChEBI" id="CHEBI:58730"/>
        <dbReference type="ChEBI" id="CHEBI:137981"/>
        <dbReference type="ChEBI" id="CHEBI:456216"/>
        <dbReference type="EC" id="6.3.4.18"/>
    </reaction>
</comment>
<dbReference type="PANTHER" id="PTHR11609:SF5">
    <property type="entry name" value="PHOSPHORIBOSYLAMINOIMIDAZOLE CARBOXYLASE"/>
    <property type="match status" value="1"/>
</dbReference>
<comment type="function">
    <text evidence="4">Catalyzes the ATP-dependent conversion of 5-aminoimidazole ribonucleotide (AIR) and HCO(3)(-) to N5-carboxyaminoimidazole ribonucleotide (N5-CAIR).</text>
</comment>
<feature type="binding site" evidence="4">
    <location>
        <begin position="154"/>
        <end position="160"/>
    </location>
    <ligand>
        <name>ATP</name>
        <dbReference type="ChEBI" id="CHEBI:30616"/>
    </ligand>
</feature>
<dbReference type="Gene3D" id="3.40.50.20">
    <property type="match status" value="1"/>
</dbReference>
<accession>A0A3Q8ERB1</accession>
<reference evidence="7 8" key="1">
    <citation type="journal article" date="2018" name="Parasitology">
        <title>The reduced genome of Candidatus Kinetoplastibacterium sorsogonicusi, the endosymbiont of Kentomonas sorsogonicus (Trypanosomatidae): loss of the haem-synthesis pathway.</title>
        <authorList>
            <person name="Silva F.M."/>
            <person name="Kostygov A.Y."/>
            <person name="Spodareva V.V."/>
            <person name="Butenko A."/>
            <person name="Tossou R."/>
            <person name="Lukes J."/>
            <person name="Yurchenko V."/>
            <person name="Alves J.M.P."/>
        </authorList>
    </citation>
    <scope>NUCLEOTIDE SEQUENCE [LARGE SCALE GENOMIC DNA]</scope>
    <source>
        <strain evidence="7 8">MF-08</strain>
    </source>
</reference>
<comment type="function">
    <text evidence="5">Catalyzes the ATP-dependent conversion of 5-aminoimidazole ribonucleotide (AIR) and HCO(3)- to N5-carboxyaminoimidazole ribonucleotide (N5-CAIR).</text>
</comment>
<dbReference type="SUPFAM" id="SSF51246">
    <property type="entry name" value="Rudiment single hybrid motif"/>
    <property type="match status" value="1"/>
</dbReference>
<dbReference type="SUPFAM" id="SSF52440">
    <property type="entry name" value="PreATP-grasp domain"/>
    <property type="match status" value="1"/>
</dbReference>
<evidence type="ECO:0000256" key="4">
    <source>
        <dbReference type="HAMAP-Rule" id="MF_01928"/>
    </source>
</evidence>
<feature type="binding site" evidence="4">
    <location>
        <position position="215"/>
    </location>
    <ligand>
        <name>ATP</name>
        <dbReference type="ChEBI" id="CHEBI:30616"/>
    </ligand>
</feature>
<dbReference type="UniPathway" id="UPA00074">
    <property type="reaction ID" value="UER00942"/>
</dbReference>
<dbReference type="EC" id="6.3.4.18" evidence="4 5"/>
<feature type="binding site" evidence="4">
    <location>
        <begin position="184"/>
        <end position="187"/>
    </location>
    <ligand>
        <name>ATP</name>
        <dbReference type="ChEBI" id="CHEBI:30616"/>
    </ligand>
</feature>
<dbReference type="Gene3D" id="3.30.1490.20">
    <property type="entry name" value="ATP-grasp fold, A domain"/>
    <property type="match status" value="1"/>
</dbReference>
<dbReference type="GO" id="GO:0006189">
    <property type="term" value="P:'de novo' IMP biosynthetic process"/>
    <property type="evidence" value="ECO:0007669"/>
    <property type="project" value="UniProtKB-UniRule"/>
</dbReference>
<dbReference type="GO" id="GO:0034028">
    <property type="term" value="F:5-(carboxyamino)imidazole ribonucleotide synthase activity"/>
    <property type="evidence" value="ECO:0007669"/>
    <property type="project" value="UniProtKB-UniRule"/>
</dbReference>
<dbReference type="InterPro" id="IPR011054">
    <property type="entry name" value="Rudment_hybrid_motif"/>
</dbReference>
<dbReference type="PANTHER" id="PTHR11609">
    <property type="entry name" value="PURINE BIOSYNTHESIS PROTEIN 6/7, PUR6/7"/>
    <property type="match status" value="1"/>
</dbReference>
<dbReference type="Proteomes" id="UP000266796">
    <property type="component" value="Chromosome"/>
</dbReference>
<feature type="binding site" evidence="4">
    <location>
        <position position="110"/>
    </location>
    <ligand>
        <name>ATP</name>
        <dbReference type="ChEBI" id="CHEBI:30616"/>
    </ligand>
</feature>
<dbReference type="GO" id="GO:0005829">
    <property type="term" value="C:cytosol"/>
    <property type="evidence" value="ECO:0007669"/>
    <property type="project" value="TreeGrafter"/>
</dbReference>
<keyword evidence="8" id="KW-1185">Reference proteome</keyword>
<dbReference type="NCBIfam" id="NF004679">
    <property type="entry name" value="PRK06019.1-5"/>
    <property type="match status" value="1"/>
</dbReference>
<dbReference type="InterPro" id="IPR013815">
    <property type="entry name" value="ATP_grasp_subdomain_1"/>
</dbReference>
<dbReference type="NCBIfam" id="NF004677">
    <property type="entry name" value="PRK06019.1-3"/>
    <property type="match status" value="1"/>
</dbReference>
<comment type="pathway">
    <text evidence="4 5">Purine metabolism; IMP biosynthesis via de novo pathway; 5-amino-1-(5-phospho-D-ribosyl)imidazole-4-carboxylate from 5-amino-1-(5-phospho-D-ribosyl)imidazole (N5-CAIR route): step 1/2.</text>
</comment>
<dbReference type="KEGG" id="kso:CKSOR_00134"/>
<dbReference type="Gene3D" id="3.30.470.20">
    <property type="entry name" value="ATP-grasp fold, B domain"/>
    <property type="match status" value="1"/>
</dbReference>
<keyword evidence="2 4" id="KW-0658">Purine biosynthesis</keyword>
<dbReference type="PROSITE" id="PS50975">
    <property type="entry name" value="ATP_GRASP"/>
    <property type="match status" value="1"/>
</dbReference>
<dbReference type="InterPro" id="IPR016185">
    <property type="entry name" value="PreATP-grasp_dom_sf"/>
</dbReference>
<name>A0A3Q8ERB1_9PROT</name>
<feature type="binding site" evidence="4">
    <location>
        <begin position="270"/>
        <end position="271"/>
    </location>
    <ligand>
        <name>ATP</name>
        <dbReference type="ChEBI" id="CHEBI:30616"/>
    </ligand>
</feature>
<dbReference type="GO" id="GO:0004638">
    <property type="term" value="F:phosphoribosylaminoimidazole carboxylase activity"/>
    <property type="evidence" value="ECO:0007669"/>
    <property type="project" value="InterPro"/>
</dbReference>
<dbReference type="HAMAP" id="MF_01928">
    <property type="entry name" value="PurK"/>
    <property type="match status" value="1"/>
</dbReference>
<dbReference type="NCBIfam" id="NF004675">
    <property type="entry name" value="PRK06019.1-1"/>
    <property type="match status" value="1"/>
</dbReference>
<comment type="subunit">
    <text evidence="4 5">Homodimer.</text>
</comment>
<dbReference type="AlphaFoldDB" id="A0A3Q8ERB1"/>
<dbReference type="GO" id="GO:0046872">
    <property type="term" value="F:metal ion binding"/>
    <property type="evidence" value="ECO:0007669"/>
    <property type="project" value="InterPro"/>
</dbReference>
<gene>
    <name evidence="4 5 7" type="primary">purK</name>
    <name evidence="7" type="ORF">CKSOR_00134</name>
</gene>
<dbReference type="InterPro" id="IPR005875">
    <property type="entry name" value="PurK"/>
</dbReference>
<dbReference type="InterPro" id="IPR054350">
    <property type="entry name" value="PurT/PurK_preATP-grasp"/>
</dbReference>
<dbReference type="GO" id="GO:0005524">
    <property type="term" value="F:ATP binding"/>
    <property type="evidence" value="ECO:0007669"/>
    <property type="project" value="UniProtKB-UniRule"/>
</dbReference>
<keyword evidence="1 4" id="KW-0547">Nucleotide-binding</keyword>
<dbReference type="Pfam" id="PF02222">
    <property type="entry name" value="ATP-grasp"/>
    <property type="match status" value="1"/>
</dbReference>
<dbReference type="SUPFAM" id="SSF56059">
    <property type="entry name" value="Glutathione synthetase ATP-binding domain-like"/>
    <property type="match status" value="1"/>
</dbReference>
<feature type="domain" description="ATP-grasp" evidence="6">
    <location>
        <begin position="114"/>
        <end position="300"/>
    </location>
</feature>
<dbReference type="InterPro" id="IPR003135">
    <property type="entry name" value="ATP-grasp_carboxylate-amine"/>
</dbReference>
<comment type="similarity">
    <text evidence="4 5">Belongs to the PurK/PurT family.</text>
</comment>
<feature type="binding site" evidence="4">
    <location>
        <position position="149"/>
    </location>
    <ligand>
        <name>ATP</name>
        <dbReference type="ChEBI" id="CHEBI:30616"/>
    </ligand>
</feature>
<feature type="binding site" evidence="4">
    <location>
        <position position="192"/>
    </location>
    <ligand>
        <name>ATP</name>
        <dbReference type="ChEBI" id="CHEBI:30616"/>
    </ligand>
</feature>
<organism evidence="7 8">
    <name type="scientific">Candidatus Kinetoplastidibacterium kentomonadis</name>
    <dbReference type="NCBI Taxonomy" id="1576550"/>
    <lineage>
        <taxon>Bacteria</taxon>
        <taxon>Pseudomonadati</taxon>
        <taxon>Pseudomonadota</taxon>
        <taxon>Betaproteobacteria</taxon>
        <taxon>Candidatus Kinetoplastidibacterium</taxon>
    </lineage>
</organism>
<dbReference type="InterPro" id="IPR011761">
    <property type="entry name" value="ATP-grasp"/>
</dbReference>
<dbReference type="Pfam" id="PF22660">
    <property type="entry name" value="RS_preATP-grasp-like"/>
    <property type="match status" value="1"/>
</dbReference>
<keyword evidence="3 4" id="KW-0067">ATP-binding</keyword>
<evidence type="ECO:0000259" key="6">
    <source>
        <dbReference type="PROSITE" id="PS50975"/>
    </source>
</evidence>
<evidence type="ECO:0000256" key="3">
    <source>
        <dbReference type="ARBA" id="ARBA00022840"/>
    </source>
</evidence>
<dbReference type="Pfam" id="PF17769">
    <property type="entry name" value="PurK_C"/>
    <property type="match status" value="1"/>
</dbReference>
<evidence type="ECO:0000313" key="8">
    <source>
        <dbReference type="Proteomes" id="UP000266796"/>
    </source>
</evidence>